<dbReference type="Proteomes" id="UP000243876">
    <property type="component" value="Unassembled WGS sequence"/>
</dbReference>
<evidence type="ECO:0000256" key="4">
    <source>
        <dbReference type="PIRSR" id="PIRSR015894-1"/>
    </source>
</evidence>
<protein>
    <submittedName>
        <fullName evidence="12">SPOSA6832_03590-mRNA-1:cds</fullName>
    </submittedName>
</protein>
<accession>A0A0D6EP51</accession>
<dbReference type="Pfam" id="PF17285">
    <property type="entry name" value="PRMT5_TIM"/>
    <property type="match status" value="1"/>
</dbReference>
<proteinExistence type="predicted"/>
<evidence type="ECO:0000256" key="6">
    <source>
        <dbReference type="PIRSR" id="PIRSR015894-3"/>
    </source>
</evidence>
<dbReference type="Gene3D" id="2.70.160.11">
    <property type="entry name" value="Hnrnp arginine n-methyltransferase1"/>
    <property type="match status" value="1"/>
</dbReference>
<dbReference type="Pfam" id="PF05185">
    <property type="entry name" value="PRMT5"/>
    <property type="match status" value="1"/>
</dbReference>
<evidence type="ECO:0000256" key="1">
    <source>
        <dbReference type="ARBA" id="ARBA00022603"/>
    </source>
</evidence>
<dbReference type="InterPro" id="IPR035247">
    <property type="entry name" value="PRMT5_TIM"/>
</dbReference>
<feature type="region of interest" description="Disordered" evidence="8">
    <location>
        <begin position="1"/>
        <end position="52"/>
    </location>
</feature>
<evidence type="ECO:0000313" key="13">
    <source>
        <dbReference type="Proteomes" id="UP000243876"/>
    </source>
</evidence>
<keyword evidence="1 7" id="KW-0489">Methyltransferase</keyword>
<dbReference type="InterPro" id="IPR029063">
    <property type="entry name" value="SAM-dependent_MTases_sf"/>
</dbReference>
<dbReference type="SUPFAM" id="SSF53335">
    <property type="entry name" value="S-adenosyl-L-methionine-dependent methyltransferases"/>
    <property type="match status" value="1"/>
</dbReference>
<dbReference type="Gene3D" id="3.20.20.150">
    <property type="entry name" value="Divalent-metal-dependent TIM barrel enzymes"/>
    <property type="match status" value="2"/>
</dbReference>
<feature type="binding site" evidence="5">
    <location>
        <position position="483"/>
    </location>
    <ligand>
        <name>S-adenosyl-L-methionine</name>
        <dbReference type="ChEBI" id="CHEBI:59789"/>
    </ligand>
</feature>
<organism evidence="12 13">
    <name type="scientific">Sporidiobolus salmonicolor</name>
    <name type="common">Yeast-like fungus</name>
    <name type="synonym">Sporobolomyces salmonicolor</name>
    <dbReference type="NCBI Taxonomy" id="5005"/>
    <lineage>
        <taxon>Eukaryota</taxon>
        <taxon>Fungi</taxon>
        <taxon>Dikarya</taxon>
        <taxon>Basidiomycota</taxon>
        <taxon>Pucciniomycotina</taxon>
        <taxon>Microbotryomycetes</taxon>
        <taxon>Sporidiobolales</taxon>
        <taxon>Sporidiobolaceae</taxon>
        <taxon>Sporobolomyces</taxon>
    </lineage>
</organism>
<dbReference type="Pfam" id="PF17286">
    <property type="entry name" value="PRMT5_C"/>
    <property type="match status" value="1"/>
</dbReference>
<keyword evidence="3 5" id="KW-0949">S-adenosyl-L-methionine</keyword>
<dbReference type="Gene3D" id="3.40.50.150">
    <property type="entry name" value="Vaccinia Virus protein VP39"/>
    <property type="match status" value="1"/>
</dbReference>
<dbReference type="InterPro" id="IPR025799">
    <property type="entry name" value="Arg_MeTrfase"/>
</dbReference>
<evidence type="ECO:0000256" key="2">
    <source>
        <dbReference type="ARBA" id="ARBA00022679"/>
    </source>
</evidence>
<evidence type="ECO:0000256" key="3">
    <source>
        <dbReference type="ARBA" id="ARBA00022691"/>
    </source>
</evidence>
<evidence type="ECO:0000259" key="9">
    <source>
        <dbReference type="Pfam" id="PF05185"/>
    </source>
</evidence>
<feature type="active site" description="Proton donor/acceptor" evidence="4">
    <location>
        <position position="535"/>
    </location>
</feature>
<feature type="site" description="Critical for specifying symmetric addition of methyl groups" evidence="6">
    <location>
        <position position="423"/>
    </location>
</feature>
<feature type="domain" description="PRMT5 arginine-N-methyltransferase" evidence="9">
    <location>
        <begin position="394"/>
        <end position="555"/>
    </location>
</feature>
<dbReference type="PANTHER" id="PTHR10738">
    <property type="entry name" value="PROTEIN ARGININE N-METHYLTRANSFERASE 5"/>
    <property type="match status" value="1"/>
</dbReference>
<feature type="binding site" evidence="5">
    <location>
        <begin position="510"/>
        <end position="511"/>
    </location>
    <ligand>
        <name>S-adenosyl-L-methionine</name>
        <dbReference type="ChEBI" id="CHEBI:59789"/>
    </ligand>
</feature>
<dbReference type="OrthoDB" id="1368803at2759"/>
<dbReference type="PROSITE" id="PS51678">
    <property type="entry name" value="SAM_MT_PRMT"/>
    <property type="match status" value="1"/>
</dbReference>
<reference evidence="13" key="1">
    <citation type="submission" date="2015-02" db="EMBL/GenBank/DDBJ databases">
        <authorList>
            <person name="Gon?alves P."/>
        </authorList>
    </citation>
    <scope>NUCLEOTIDE SEQUENCE [LARGE SCALE GENOMIC DNA]</scope>
</reference>
<keyword evidence="2 7" id="KW-0808">Transferase</keyword>
<dbReference type="GO" id="GO:0005829">
    <property type="term" value="C:cytosol"/>
    <property type="evidence" value="ECO:0007669"/>
    <property type="project" value="TreeGrafter"/>
</dbReference>
<gene>
    <name evidence="12" type="primary">SPOSA6832_03590</name>
</gene>
<dbReference type="GO" id="GO:0006355">
    <property type="term" value="P:regulation of DNA-templated transcription"/>
    <property type="evidence" value="ECO:0007669"/>
    <property type="project" value="TreeGrafter"/>
</dbReference>
<dbReference type="GO" id="GO:0016274">
    <property type="term" value="F:protein-arginine N-methyltransferase activity"/>
    <property type="evidence" value="ECO:0007669"/>
    <property type="project" value="InterPro"/>
</dbReference>
<evidence type="ECO:0000256" key="7">
    <source>
        <dbReference type="PROSITE-ProRule" id="PRU01015"/>
    </source>
</evidence>
<feature type="binding site" evidence="5">
    <location>
        <position position="420"/>
    </location>
    <ligand>
        <name>S-adenosyl-L-methionine</name>
        <dbReference type="ChEBI" id="CHEBI:59789"/>
    </ligand>
</feature>
<name>A0A0D6EP51_SPOSA</name>
<feature type="domain" description="PRMT5 TIM barrel" evidence="10">
    <location>
        <begin position="200"/>
        <end position="386"/>
    </location>
</feature>
<dbReference type="InterPro" id="IPR035248">
    <property type="entry name" value="PRMT5_C"/>
</dbReference>
<feature type="active site" description="Proton donor/acceptor" evidence="4">
    <location>
        <position position="526"/>
    </location>
</feature>
<sequence length="851" mass="91908">MDRLPIALHIPQELVPPTGAGSSSTPRGQAPSSVVGSGSGYGPPLAPEGTPLSRLVSSTLYVPAREPTPAEAAQGWSGSKGGRTEYDLVAIPLTNGNWQERWERMCTITASLTEADLGAAAAKVGHQEEMQRAEAESWRAGEGFLRNEVNLTRSEEAGSLITFASDWLELDSPVEGIRFDAELVNNVPSKRSAASIDGAFSLQALRQEINFASYLSITTIILPPPRLENREYLADYARAINGALASSWHINISIRLPIAEYTAAELAARPGTPAFNALSPDKDRCETWELWNTLRGLCTLDLTNPLPPTRSLGRWSAEPIKHIFLPCTAFIPNAKGYPVLSKSMQAFLKGIFKFRPTVILSGTHRGLHPAGGLLAYAQYVRYLYRKSGELVPVEEYAQGYMDHLQQPLQPLMDNLEGETYEGFEKDPIKYRQYEEAVYKALLDRPESSTTTIFVVGAGRGPLVAGCLRAAERAQRKIAVTAVEKNPSAFVILQERSALEWGSQVKLVYSDMRSFNPREKADIVVSELLGSFGDNELSPECLDGVMRTLKPEGISIPASYTSYLAPISTSRLHTEVTNPQVASASTVVESKPAEQPYVVMFSAMHMLSAAGGRLGVDKVQECWTFDHPRPDVVVDADGLPFTNHHNARSAHLTFHIPRAGICHGFAGYFEAVLYGDVTLSIHPERAAGDMLSWFPIFFPLAEPMYLPGRSELDVQMWRLTDNTKRRVWFEWCASAYLPAQALAFAPASPPGSATSGTFSATLRPGTFSPTFSAAGGGGGGGVQGGDAFQSAPSPMLGSTQDGRMPGIVEEDSHAAALASVAAGGGAGSGDARILISQSRLHNPGGRTSWVGM</sequence>
<evidence type="ECO:0000259" key="11">
    <source>
        <dbReference type="Pfam" id="PF17286"/>
    </source>
</evidence>
<evidence type="ECO:0000256" key="5">
    <source>
        <dbReference type="PIRSR" id="PIRSR015894-2"/>
    </source>
</evidence>
<dbReference type="EMBL" id="CENE01000018">
    <property type="protein sequence ID" value="CEQ41842.1"/>
    <property type="molecule type" value="Genomic_DNA"/>
</dbReference>
<dbReference type="CDD" id="cd02440">
    <property type="entry name" value="AdoMet_MTases"/>
    <property type="match status" value="1"/>
</dbReference>
<dbReference type="InterPro" id="IPR035075">
    <property type="entry name" value="PRMT5"/>
</dbReference>
<evidence type="ECO:0000313" key="12">
    <source>
        <dbReference type="EMBL" id="CEQ41842.1"/>
    </source>
</evidence>
<dbReference type="GO" id="GO:0032259">
    <property type="term" value="P:methylation"/>
    <property type="evidence" value="ECO:0007669"/>
    <property type="project" value="UniProtKB-KW"/>
</dbReference>
<dbReference type="PANTHER" id="PTHR10738:SF0">
    <property type="entry name" value="PROTEIN ARGININE N-METHYLTRANSFERASE 5"/>
    <property type="match status" value="1"/>
</dbReference>
<dbReference type="AlphaFoldDB" id="A0A0D6EP51"/>
<feature type="binding site" evidence="5">
    <location>
        <begin position="429"/>
        <end position="430"/>
    </location>
    <ligand>
        <name>S-adenosyl-L-methionine</name>
        <dbReference type="ChEBI" id="CHEBI:59789"/>
    </ligand>
</feature>
<keyword evidence="13" id="KW-1185">Reference proteome</keyword>
<evidence type="ECO:0000256" key="8">
    <source>
        <dbReference type="SAM" id="MobiDB-lite"/>
    </source>
</evidence>
<feature type="domain" description="PRMT5 oligomerisation" evidence="11">
    <location>
        <begin position="558"/>
        <end position="848"/>
    </location>
</feature>
<evidence type="ECO:0000259" key="10">
    <source>
        <dbReference type="Pfam" id="PF17285"/>
    </source>
</evidence>
<dbReference type="GO" id="GO:0005634">
    <property type="term" value="C:nucleus"/>
    <property type="evidence" value="ECO:0007669"/>
    <property type="project" value="TreeGrafter"/>
</dbReference>